<comment type="caution">
    <text evidence="7">The sequence shown here is derived from an EMBL/GenBank/DDBJ whole genome shotgun (WGS) entry which is preliminary data.</text>
</comment>
<dbReference type="GO" id="GO:0008270">
    <property type="term" value="F:zinc ion binding"/>
    <property type="evidence" value="ECO:0007669"/>
    <property type="project" value="UniProtKB-KW"/>
</dbReference>
<evidence type="ECO:0000313" key="8">
    <source>
        <dbReference type="Proteomes" id="UP000799764"/>
    </source>
</evidence>
<evidence type="ECO:0000256" key="2">
    <source>
        <dbReference type="ARBA" id="ARBA00022771"/>
    </source>
</evidence>
<dbReference type="OrthoDB" id="9977870at2759"/>
<evidence type="ECO:0000259" key="6">
    <source>
        <dbReference type="Pfam" id="PF01485"/>
    </source>
</evidence>
<evidence type="ECO:0000313" key="7">
    <source>
        <dbReference type="EMBL" id="KAF2442409.1"/>
    </source>
</evidence>
<evidence type="ECO:0000256" key="4">
    <source>
        <dbReference type="ARBA" id="ARBA00022833"/>
    </source>
</evidence>
<dbReference type="CDD" id="cd20335">
    <property type="entry name" value="BRcat_RBR"/>
    <property type="match status" value="1"/>
</dbReference>
<dbReference type="Proteomes" id="UP000799764">
    <property type="component" value="Unassembled WGS sequence"/>
</dbReference>
<sequence length="543" mass="60096">MDPDSARLALDLQLQDVNDALETLNAGSEAAAFRVLRDELIRKRSEIDGQCAAIRMLRTEYGERSVHRRLLAEERQAQGDHAIAARLAGRTPIPQPALPVARPPDEPLNGSVAVPLAVDLGIMQTGYAVPGNPRKRRAKEDSEALRDRSEGGVKRRWVPQAKDCSLADGRDATPKNATKDTALGIPRKRPAEEDSETLRDRTEGCVKRRWVAEKKARNSTDKSDVTAEKTNRRANSLAETDEPAIKWPLWSPAWSFQKCSGCFELFAGADVLELQCPTEELAAKHAYCKDCLQSIFEHAIADSDQFPPRCCQPLELSSCMRLLAEDIVSQFRDKKEELETPDRTYCSMAECAKWIKRDNTEAGVATCPRCAQKTCANCKQKQHEGLCPTDSAVKALLTLAEKKQCKSCPQCKNMVELTVGCYHITYVLPGTPLQALGEMVSGLRKSGVNQFMSYFIDSTISALRTNRDSGVVASISSATSVRRSGRLANVSQRNKYTFGPVHLQSRMQQQSIVQPSSMVLHLPTFSVAPLILQLFLATIRLLL</sequence>
<dbReference type="GO" id="GO:0004842">
    <property type="term" value="F:ubiquitin-protein transferase activity"/>
    <property type="evidence" value="ECO:0007669"/>
    <property type="project" value="InterPro"/>
</dbReference>
<name>A0A9P4PG77_9PLEO</name>
<proteinExistence type="predicted"/>
<keyword evidence="8" id="KW-1185">Reference proteome</keyword>
<feature type="compositionally biased region" description="Basic and acidic residues" evidence="5">
    <location>
        <begin position="138"/>
        <end position="153"/>
    </location>
</feature>
<dbReference type="PANTHER" id="PTHR11685">
    <property type="entry name" value="RBR FAMILY RING FINGER AND IBR DOMAIN-CONTAINING"/>
    <property type="match status" value="1"/>
</dbReference>
<evidence type="ECO:0000256" key="1">
    <source>
        <dbReference type="ARBA" id="ARBA00022723"/>
    </source>
</evidence>
<keyword evidence="3" id="KW-0833">Ubl conjugation pathway</keyword>
<dbReference type="GO" id="GO:0016567">
    <property type="term" value="P:protein ubiquitination"/>
    <property type="evidence" value="ECO:0007669"/>
    <property type="project" value="InterPro"/>
</dbReference>
<keyword evidence="2" id="KW-0863">Zinc-finger</keyword>
<keyword evidence="4" id="KW-0862">Zinc</keyword>
<reference evidence="7" key="1">
    <citation type="journal article" date="2020" name="Stud. Mycol.">
        <title>101 Dothideomycetes genomes: a test case for predicting lifestyles and emergence of pathogens.</title>
        <authorList>
            <person name="Haridas S."/>
            <person name="Albert R."/>
            <person name="Binder M."/>
            <person name="Bloem J."/>
            <person name="Labutti K."/>
            <person name="Salamov A."/>
            <person name="Andreopoulos B."/>
            <person name="Baker S."/>
            <person name="Barry K."/>
            <person name="Bills G."/>
            <person name="Bluhm B."/>
            <person name="Cannon C."/>
            <person name="Castanera R."/>
            <person name="Culley D."/>
            <person name="Daum C."/>
            <person name="Ezra D."/>
            <person name="Gonzalez J."/>
            <person name="Henrissat B."/>
            <person name="Kuo A."/>
            <person name="Liang C."/>
            <person name="Lipzen A."/>
            <person name="Lutzoni F."/>
            <person name="Magnuson J."/>
            <person name="Mondo S."/>
            <person name="Nolan M."/>
            <person name="Ohm R."/>
            <person name="Pangilinan J."/>
            <person name="Park H.-J."/>
            <person name="Ramirez L."/>
            <person name="Alfaro M."/>
            <person name="Sun H."/>
            <person name="Tritt A."/>
            <person name="Yoshinaga Y."/>
            <person name="Zwiers L.-H."/>
            <person name="Turgeon B."/>
            <person name="Goodwin S."/>
            <person name="Spatafora J."/>
            <person name="Crous P."/>
            <person name="Grigoriev I."/>
        </authorList>
    </citation>
    <scope>NUCLEOTIDE SEQUENCE</scope>
    <source>
        <strain evidence="7">CBS 690.94</strain>
    </source>
</reference>
<organism evidence="7 8">
    <name type="scientific">Karstenula rhodostoma CBS 690.94</name>
    <dbReference type="NCBI Taxonomy" id="1392251"/>
    <lineage>
        <taxon>Eukaryota</taxon>
        <taxon>Fungi</taxon>
        <taxon>Dikarya</taxon>
        <taxon>Ascomycota</taxon>
        <taxon>Pezizomycotina</taxon>
        <taxon>Dothideomycetes</taxon>
        <taxon>Pleosporomycetidae</taxon>
        <taxon>Pleosporales</taxon>
        <taxon>Massarineae</taxon>
        <taxon>Didymosphaeriaceae</taxon>
        <taxon>Karstenula</taxon>
    </lineage>
</organism>
<feature type="domain" description="IBR" evidence="6">
    <location>
        <begin position="338"/>
        <end position="386"/>
    </location>
</feature>
<dbReference type="InterPro" id="IPR002867">
    <property type="entry name" value="IBR_dom"/>
</dbReference>
<feature type="compositionally biased region" description="Basic and acidic residues" evidence="5">
    <location>
        <begin position="216"/>
        <end position="231"/>
    </location>
</feature>
<dbReference type="AlphaFoldDB" id="A0A9P4PG77"/>
<dbReference type="Pfam" id="PF01485">
    <property type="entry name" value="IBR"/>
    <property type="match status" value="1"/>
</dbReference>
<accession>A0A9P4PG77</accession>
<gene>
    <name evidence="7" type="ORF">P171DRAFT_417546</name>
</gene>
<feature type="region of interest" description="Disordered" evidence="5">
    <location>
        <begin position="216"/>
        <end position="239"/>
    </location>
</feature>
<feature type="compositionally biased region" description="Basic and acidic residues" evidence="5">
    <location>
        <begin position="189"/>
        <end position="200"/>
    </location>
</feature>
<evidence type="ECO:0000256" key="5">
    <source>
        <dbReference type="SAM" id="MobiDB-lite"/>
    </source>
</evidence>
<dbReference type="EMBL" id="MU001504">
    <property type="protein sequence ID" value="KAF2442409.1"/>
    <property type="molecule type" value="Genomic_DNA"/>
</dbReference>
<feature type="region of interest" description="Disordered" evidence="5">
    <location>
        <begin position="126"/>
        <end position="200"/>
    </location>
</feature>
<protein>
    <recommendedName>
        <fullName evidence="6">IBR domain-containing protein</fullName>
    </recommendedName>
</protein>
<dbReference type="InterPro" id="IPR031127">
    <property type="entry name" value="E3_UB_ligase_RBR"/>
</dbReference>
<keyword evidence="1" id="KW-0479">Metal-binding</keyword>
<evidence type="ECO:0000256" key="3">
    <source>
        <dbReference type="ARBA" id="ARBA00022786"/>
    </source>
</evidence>